<feature type="compositionally biased region" description="Low complexity" evidence="2">
    <location>
        <begin position="1"/>
        <end position="29"/>
    </location>
</feature>
<reference evidence="3 4" key="1">
    <citation type="journal article" date="2018" name="Plant J.">
        <title>Genome sequences of Chlorella sorokiniana UTEX 1602 and Micractinium conductrix SAG 241.80: implications to maltose excretion by a green alga.</title>
        <authorList>
            <person name="Arriola M.B."/>
            <person name="Velmurugan N."/>
            <person name="Zhang Y."/>
            <person name="Plunkett M.H."/>
            <person name="Hondzo H."/>
            <person name="Barney B.M."/>
        </authorList>
    </citation>
    <scope>NUCLEOTIDE SEQUENCE [LARGE SCALE GENOMIC DNA]</scope>
    <source>
        <strain evidence="3 4">SAG 241.80</strain>
    </source>
</reference>
<evidence type="ECO:0000256" key="1">
    <source>
        <dbReference type="SAM" id="Coils"/>
    </source>
</evidence>
<keyword evidence="4" id="KW-1185">Reference proteome</keyword>
<gene>
    <name evidence="3" type="ORF">C2E20_0852</name>
</gene>
<keyword evidence="1" id="KW-0175">Coiled coil</keyword>
<protein>
    <submittedName>
        <fullName evidence="3">Uncharacterized protein</fullName>
    </submittedName>
</protein>
<feature type="region of interest" description="Disordered" evidence="2">
    <location>
        <begin position="340"/>
        <end position="361"/>
    </location>
</feature>
<proteinExistence type="predicted"/>
<comment type="caution">
    <text evidence="3">The sequence shown here is derived from an EMBL/GenBank/DDBJ whole genome shotgun (WGS) entry which is preliminary data.</text>
</comment>
<dbReference type="AlphaFoldDB" id="A0A2P6VQM8"/>
<feature type="region of interest" description="Disordered" evidence="2">
    <location>
        <begin position="224"/>
        <end position="283"/>
    </location>
</feature>
<dbReference type="OrthoDB" id="10598700at2759"/>
<feature type="compositionally biased region" description="Low complexity" evidence="2">
    <location>
        <begin position="246"/>
        <end position="260"/>
    </location>
</feature>
<evidence type="ECO:0000256" key="2">
    <source>
        <dbReference type="SAM" id="MobiDB-lite"/>
    </source>
</evidence>
<feature type="region of interest" description="Disordered" evidence="2">
    <location>
        <begin position="1"/>
        <end position="36"/>
    </location>
</feature>
<feature type="coiled-coil region" evidence="1">
    <location>
        <begin position="49"/>
        <end position="76"/>
    </location>
</feature>
<feature type="compositionally biased region" description="Low complexity" evidence="2">
    <location>
        <begin position="224"/>
        <end position="234"/>
    </location>
</feature>
<organism evidence="3 4">
    <name type="scientific">Micractinium conductrix</name>
    <dbReference type="NCBI Taxonomy" id="554055"/>
    <lineage>
        <taxon>Eukaryota</taxon>
        <taxon>Viridiplantae</taxon>
        <taxon>Chlorophyta</taxon>
        <taxon>core chlorophytes</taxon>
        <taxon>Trebouxiophyceae</taxon>
        <taxon>Chlorellales</taxon>
        <taxon>Chlorellaceae</taxon>
        <taxon>Chlorella clade</taxon>
        <taxon>Micractinium</taxon>
    </lineage>
</organism>
<dbReference type="STRING" id="554055.A0A2P6VQM8"/>
<evidence type="ECO:0000313" key="3">
    <source>
        <dbReference type="EMBL" id="PSC76392.1"/>
    </source>
</evidence>
<dbReference type="EMBL" id="LHPF02000001">
    <property type="protein sequence ID" value="PSC76392.1"/>
    <property type="molecule type" value="Genomic_DNA"/>
</dbReference>
<sequence>MLRAAHLATSAAAPPADPAAAPAASAAAPDVPPLPTAARQQQLEVTQQLARASHEQEQLQQHVRRLEAGLEAQQAELQSRLAAVQMLSERREALAEHSATLQRLCLQAKVVEESRRAELQSLGLASDAARLSLERYQAQGEGSVAALAAARSQLLHMMQSASHALKLPELAAGIQRELRATSGAADGGSSAAIAALPAAAAAPALAAPAAASAAAGVPAAASAAKPRGAACPASPSDAGTRGYATPAGSAAGSPASSCSDWSDRDSCSSTVSSPRQEGSGASGDVVARLAAPAASRLAPQAARQRGPPLPPLRLTGLDAAAAGSADGSRSSRIPKSVRIPGAALVSPPPAEPPAGGAASCPVSPQVLQRLQSISSKLEAALADQALEVDSV</sequence>
<dbReference type="Proteomes" id="UP000239649">
    <property type="component" value="Unassembled WGS sequence"/>
</dbReference>
<accession>A0A2P6VQM8</accession>
<evidence type="ECO:0000313" key="4">
    <source>
        <dbReference type="Proteomes" id="UP000239649"/>
    </source>
</evidence>
<name>A0A2P6VQM8_9CHLO</name>